<gene>
    <name evidence="2" type="ORF">GCM10009762_01350</name>
</gene>
<dbReference type="InterPro" id="IPR027417">
    <property type="entry name" value="P-loop_NTPase"/>
</dbReference>
<keyword evidence="2" id="KW-0547">Nucleotide-binding</keyword>
<evidence type="ECO:0000259" key="1">
    <source>
        <dbReference type="PROSITE" id="PS51192"/>
    </source>
</evidence>
<dbReference type="PANTHER" id="PTHR42927:SF1">
    <property type="entry name" value="HELICASE SUPERFAMILY 1 AND 2 DOMAIN-CONTAINING PROTEIN"/>
    <property type="match status" value="1"/>
</dbReference>
<reference evidence="2 3" key="1">
    <citation type="journal article" date="2019" name="Int. J. Syst. Evol. Microbiol.">
        <title>The Global Catalogue of Microorganisms (GCM) 10K type strain sequencing project: providing services to taxonomists for standard genome sequencing and annotation.</title>
        <authorList>
            <consortium name="The Broad Institute Genomics Platform"/>
            <consortium name="The Broad Institute Genome Sequencing Center for Infectious Disease"/>
            <person name="Wu L."/>
            <person name="Ma J."/>
        </authorList>
    </citation>
    <scope>NUCLEOTIDE SEQUENCE [LARGE SCALE GENOMIC DNA]</scope>
    <source>
        <strain evidence="2 3">JCM 14588</strain>
    </source>
</reference>
<dbReference type="InterPro" id="IPR007409">
    <property type="entry name" value="Restrct_endonuc_type1_HsdR_N"/>
</dbReference>
<dbReference type="InterPro" id="IPR040980">
    <property type="entry name" value="SWI2_SNF2"/>
</dbReference>
<dbReference type="InterPro" id="IPR014001">
    <property type="entry name" value="Helicase_ATP-bd"/>
</dbReference>
<keyword evidence="3" id="KW-1185">Reference proteome</keyword>
<dbReference type="EMBL" id="BAAANV010000003">
    <property type="protein sequence ID" value="GAA1530677.1"/>
    <property type="molecule type" value="Genomic_DNA"/>
</dbReference>
<proteinExistence type="predicted"/>
<dbReference type="SUPFAM" id="SSF52540">
    <property type="entry name" value="P-loop containing nucleoside triphosphate hydrolases"/>
    <property type="match status" value="2"/>
</dbReference>
<feature type="domain" description="Helicase ATP-binding" evidence="1">
    <location>
        <begin position="302"/>
        <end position="517"/>
    </location>
</feature>
<evidence type="ECO:0000313" key="2">
    <source>
        <dbReference type="EMBL" id="GAA1530677.1"/>
    </source>
</evidence>
<dbReference type="PROSITE" id="PS51192">
    <property type="entry name" value="HELICASE_ATP_BIND_1"/>
    <property type="match status" value="1"/>
</dbReference>
<keyword evidence="2" id="KW-0378">Hydrolase</keyword>
<dbReference type="Gene3D" id="3.40.50.300">
    <property type="entry name" value="P-loop containing nucleotide triphosphate hydrolases"/>
    <property type="match status" value="2"/>
</dbReference>
<dbReference type="GO" id="GO:0004386">
    <property type="term" value="F:helicase activity"/>
    <property type="evidence" value="ECO:0007669"/>
    <property type="project" value="UniProtKB-KW"/>
</dbReference>
<name>A0ABN2B2L7_9MICO</name>
<dbReference type="SMART" id="SM00487">
    <property type="entry name" value="DEXDc"/>
    <property type="match status" value="1"/>
</dbReference>
<protein>
    <submittedName>
        <fullName evidence="2">DEAD/DEAH box helicase family protein</fullName>
    </submittedName>
</protein>
<sequence>MSQTHELTFGGEICAYLEAHGWLVSQNDAGYDRELALFPEDVFAWLEATQPEQLAKKVKPSMSEGEQAKARTKLLCALADNLNAPDPQGGSLQVLRTGFKNTPATFTMMEKRPEKTANAKVNARYAANRLRVMREVRYSTKNENRIDLVLFVNGIPVATVELKTDFNQSVEHAKRQYRDDRPPAGEPLLTFGARALVHFAVSNDEVWMTTRLAGEHTRFLPFNRGDDGHAGNGPDEDGGSPTTYLWRDVWARDQWLDILGKFIHYETDKSTDPKTGKQSVSKALIFPRYHQLDAVTKIVADARELGAGQKYLIQHSAGSGKTRSIAWTAHRLATLHDANDAKVFDTVIVVTDRTVLDDQLQEAVRQIEPAAGMVATITQNEAAKALTDSDSTSKSSYLTKTLASGKLIIVVTIQTFPFVLDKIASEQSLKGRRFAVIADEAHSSQTGQTAAKLKEVLSPQEIADMEDGGEVSVNDLLEAKMAARGDTDNVSFVAFTATPKTRTLELFGRPDPTTDLPRPFHLYTMAQAIEEEFILDVLASYTTYDTAFQLATKSGNATPDSALDGEGMLVDEHVATKGLMHWVKLHPTNIAQKVQIIIEHFDANVKHLLDGRAKAMVVTDSRKAAVRYKHAMDHYLAEHKIEAYTSLVAFSGEVEDPQTPQNPRELLKGNTKHSEATMNPKGTKDLRTAFTDDAYRVMIVANKFQTGFDQPLLCAMYVDRKLSGVTAVQTLSRLNRFKPGKRTMVLDFVNSADDILAAFKPYYEEAEIVETTDPDSIHRLHRKLDAAGLYDEAEVDDVVEKFVRGAGNTELSGALTPVKRRFVERRKAARASKDAVELEALTMFRKDLRSFVKLYDFLSQVLNFEDTDVEKRSIFYRLLSPHLRDDDETTVVDLSDLSLRHIATTKQADTQLDLAAGEKIKLKPASSAGTGQQRDPKMVLLDELVERLNERFAGEGFKDDQIKAWAGGILAEMQDDDDLRDQAQANSEDQFLESTTLRDALVLAVSDSHDAQGRMGELLSTDDAVESTLLNIIGKLLYRELKANL</sequence>
<dbReference type="RefSeq" id="WP_346029339.1">
    <property type="nucleotide sequence ID" value="NZ_BAAANV010000003.1"/>
</dbReference>
<comment type="caution">
    <text evidence="2">The sequence shown here is derived from an EMBL/GenBank/DDBJ whole genome shotgun (WGS) entry which is preliminary data.</text>
</comment>
<dbReference type="Pfam" id="PF04313">
    <property type="entry name" value="HSDR_N"/>
    <property type="match status" value="1"/>
</dbReference>
<accession>A0ABN2B2L7</accession>
<dbReference type="InterPro" id="IPR055180">
    <property type="entry name" value="HsdR_RecA-like_helicase_dom_2"/>
</dbReference>
<dbReference type="Proteomes" id="UP001501288">
    <property type="component" value="Unassembled WGS sequence"/>
</dbReference>
<keyword evidence="2" id="KW-0347">Helicase</keyword>
<dbReference type="Pfam" id="PF22679">
    <property type="entry name" value="T1R_D3-like"/>
    <property type="match status" value="1"/>
</dbReference>
<dbReference type="Pfam" id="PF18766">
    <property type="entry name" value="SWI2_SNF2"/>
    <property type="match status" value="1"/>
</dbReference>
<evidence type="ECO:0000313" key="3">
    <source>
        <dbReference type="Proteomes" id="UP001501288"/>
    </source>
</evidence>
<dbReference type="Gene3D" id="3.90.1570.50">
    <property type="match status" value="1"/>
</dbReference>
<organism evidence="2 3">
    <name type="scientific">Dermacoccus barathri</name>
    <dbReference type="NCBI Taxonomy" id="322601"/>
    <lineage>
        <taxon>Bacteria</taxon>
        <taxon>Bacillati</taxon>
        <taxon>Actinomycetota</taxon>
        <taxon>Actinomycetes</taxon>
        <taxon>Micrococcales</taxon>
        <taxon>Dermacoccaceae</taxon>
        <taxon>Dermacoccus</taxon>
    </lineage>
</organism>
<dbReference type="PANTHER" id="PTHR42927">
    <property type="entry name" value="HELICASE SUPERFAMILY 1 AND 2 DOMAIN-CONTAINING PROTEIN"/>
    <property type="match status" value="1"/>
</dbReference>
<keyword evidence="2" id="KW-0067">ATP-binding</keyword>